<dbReference type="EMBL" id="JAGETR010000073">
    <property type="protein sequence ID" value="MBO2006921.1"/>
    <property type="molecule type" value="Genomic_DNA"/>
</dbReference>
<dbReference type="Gene3D" id="3.40.50.300">
    <property type="entry name" value="P-loop containing nucleotide triphosphate hydrolases"/>
    <property type="match status" value="1"/>
</dbReference>
<feature type="region of interest" description="Disordered" evidence="1">
    <location>
        <begin position="94"/>
        <end position="118"/>
    </location>
</feature>
<gene>
    <name evidence="2" type="ORF">J4732_12135</name>
</gene>
<reference evidence="2" key="1">
    <citation type="submission" date="2021-03" db="EMBL/GenBank/DDBJ databases">
        <title>Molecular epidemiology and mechanisms of colistin and carbapenem resistance in Enterobacteriaceae from clinical isolates, the environment and porcine samples in Pretoria, South Africa.</title>
        <authorList>
            <person name="Bogoshi D."/>
            <person name="Mbelle N.M."/>
            <person name="Naidoo V."/>
            <person name="Osei Sekyere J."/>
        </authorList>
    </citation>
    <scope>NUCLEOTIDE SEQUENCE</scope>
    <source>
        <strain evidence="2">C080</strain>
    </source>
</reference>
<dbReference type="SUPFAM" id="SSF52540">
    <property type="entry name" value="P-loop containing nucleoside triphosphate hydrolases"/>
    <property type="match status" value="1"/>
</dbReference>
<accession>A0A939NQG5</accession>
<dbReference type="InterPro" id="IPR027417">
    <property type="entry name" value="P-loop_NTPase"/>
</dbReference>
<protein>
    <submittedName>
        <fullName evidence="2">Uncharacterized protein</fullName>
    </submittedName>
</protein>
<evidence type="ECO:0000256" key="1">
    <source>
        <dbReference type="SAM" id="MobiDB-lite"/>
    </source>
</evidence>
<name>A0A939NQG5_SERMA</name>
<organism evidence="2">
    <name type="scientific">Serratia marcescens</name>
    <dbReference type="NCBI Taxonomy" id="615"/>
    <lineage>
        <taxon>Bacteria</taxon>
        <taxon>Pseudomonadati</taxon>
        <taxon>Pseudomonadota</taxon>
        <taxon>Gammaproteobacteria</taxon>
        <taxon>Enterobacterales</taxon>
        <taxon>Yersiniaceae</taxon>
        <taxon>Serratia</taxon>
    </lineage>
</organism>
<feature type="non-terminal residue" evidence="2">
    <location>
        <position position="118"/>
    </location>
</feature>
<feature type="region of interest" description="Disordered" evidence="1">
    <location>
        <begin position="1"/>
        <end position="22"/>
    </location>
</feature>
<dbReference type="AlphaFoldDB" id="A0A939NQG5"/>
<sequence>MEAAMAATNVSQSGDREASTSVRAAASARLGMMALAQQTPLLLLAEPTTHSDLPHQTELFWAPNNRRARSCLIVVLHDLNHACAAMPITSSPCATAKSRGGVLRSSRRTGRAGVRQCR</sequence>
<proteinExistence type="predicted"/>
<comment type="caution">
    <text evidence="2">The sequence shown here is derived from an EMBL/GenBank/DDBJ whole genome shotgun (WGS) entry which is preliminary data.</text>
</comment>
<evidence type="ECO:0000313" key="2">
    <source>
        <dbReference type="EMBL" id="MBO2006921.1"/>
    </source>
</evidence>